<name>A0A0B7IMC8_9FLAO</name>
<dbReference type="AlphaFoldDB" id="A0A0B7IMC8"/>
<dbReference type="Proteomes" id="UP000038200">
    <property type="component" value="Unassembled WGS sequence"/>
</dbReference>
<evidence type="ECO:0008006" key="3">
    <source>
        <dbReference type="Google" id="ProtNLM"/>
    </source>
</evidence>
<protein>
    <recommendedName>
        <fullName evidence="3">Outer membrane protein beta-barrel domain-containing protein</fullName>
    </recommendedName>
</protein>
<reference evidence="1 2" key="1">
    <citation type="submission" date="2015-01" db="EMBL/GenBank/DDBJ databases">
        <authorList>
            <person name="Xiang T."/>
            <person name="Song Y."/>
            <person name="Huang L."/>
            <person name="Wang B."/>
            <person name="Wu P."/>
        </authorList>
    </citation>
    <scope>NUCLEOTIDE SEQUENCE [LARGE SCALE GENOMIC DNA]</scope>
    <source>
        <strain evidence="1 2">CcD93</strain>
    </source>
</reference>
<evidence type="ECO:0000313" key="1">
    <source>
        <dbReference type="EMBL" id="CEN53030.1"/>
    </source>
</evidence>
<gene>
    <name evidence="1" type="ORF">CCAND93_350011</name>
</gene>
<dbReference type="OrthoDB" id="1067445at2"/>
<organism evidence="1 2">
    <name type="scientific">Capnocytophaga canis</name>
    <dbReference type="NCBI Taxonomy" id="1848903"/>
    <lineage>
        <taxon>Bacteria</taxon>
        <taxon>Pseudomonadati</taxon>
        <taxon>Bacteroidota</taxon>
        <taxon>Flavobacteriia</taxon>
        <taxon>Flavobacteriales</taxon>
        <taxon>Flavobacteriaceae</taxon>
        <taxon>Capnocytophaga</taxon>
    </lineage>
</organism>
<accession>A0A0B7IMC8</accession>
<sequence length="171" mass="20091">MKRLFLIMMILFSIPTFAGDGGRYIFFGTGYQWSMIDWERRFLNFNIGFEFEKKHHNAWEIYVDVTSKYKNCKSCNPTNYRTYDYNSFGVGVAYKSVILRGKNTNLRWKAGADIGSNVDKRFQASIDLGLEFSYTFKNNMQVYVLQKNDIVFWNNNLFQNGLLFGLKIPLN</sequence>
<dbReference type="EMBL" id="CDOL01000223">
    <property type="protein sequence ID" value="CEN53030.1"/>
    <property type="molecule type" value="Genomic_DNA"/>
</dbReference>
<evidence type="ECO:0000313" key="2">
    <source>
        <dbReference type="Proteomes" id="UP000038200"/>
    </source>
</evidence>
<dbReference type="RefSeq" id="WP_042007741.1">
    <property type="nucleotide sequence ID" value="NZ_CDOL01000223.1"/>
</dbReference>
<proteinExistence type="predicted"/>